<evidence type="ECO:0000256" key="1">
    <source>
        <dbReference type="SAM" id="MobiDB-lite"/>
    </source>
</evidence>
<dbReference type="FunFam" id="1.10.472.80:FF:000046">
    <property type="entry name" value="TBC domain-containing protein"/>
    <property type="match status" value="1"/>
</dbReference>
<dbReference type="EMBL" id="MCFA01000041">
    <property type="protein sequence ID" value="ORY13518.1"/>
    <property type="molecule type" value="Genomic_DNA"/>
</dbReference>
<dbReference type="GO" id="GO:0005096">
    <property type="term" value="F:GTPase activator activity"/>
    <property type="evidence" value="ECO:0007669"/>
    <property type="project" value="TreeGrafter"/>
</dbReference>
<dbReference type="PANTHER" id="PTHR47219:SF20">
    <property type="entry name" value="TBC1 DOMAIN FAMILY MEMBER 2B"/>
    <property type="match status" value="1"/>
</dbReference>
<feature type="region of interest" description="Disordered" evidence="1">
    <location>
        <begin position="1096"/>
        <end position="1123"/>
    </location>
</feature>
<proteinExistence type="predicted"/>
<protein>
    <submittedName>
        <fullName evidence="3">Rab-GTPase-TBC domain-domain-containing protein</fullName>
    </submittedName>
</protein>
<feature type="compositionally biased region" description="Low complexity" evidence="1">
    <location>
        <begin position="622"/>
        <end position="635"/>
    </location>
</feature>
<dbReference type="Pfam" id="PF00566">
    <property type="entry name" value="RabGAP-TBC"/>
    <property type="match status" value="1"/>
</dbReference>
<keyword evidence="4" id="KW-1185">Reference proteome</keyword>
<feature type="compositionally biased region" description="Low complexity" evidence="1">
    <location>
        <begin position="59"/>
        <end position="74"/>
    </location>
</feature>
<dbReference type="PANTHER" id="PTHR47219">
    <property type="entry name" value="RAB GTPASE-ACTIVATING PROTEIN 1-LIKE"/>
    <property type="match status" value="1"/>
</dbReference>
<dbReference type="InterPro" id="IPR035969">
    <property type="entry name" value="Rab-GAP_TBC_sf"/>
</dbReference>
<dbReference type="AlphaFoldDB" id="A0A1Y1ZTG3"/>
<feature type="compositionally biased region" description="Gly residues" evidence="1">
    <location>
        <begin position="254"/>
        <end position="265"/>
    </location>
</feature>
<evidence type="ECO:0000313" key="4">
    <source>
        <dbReference type="Proteomes" id="UP000193144"/>
    </source>
</evidence>
<dbReference type="InterPro" id="IPR000195">
    <property type="entry name" value="Rab-GAP-TBC_dom"/>
</dbReference>
<dbReference type="Proteomes" id="UP000193144">
    <property type="component" value="Unassembled WGS sequence"/>
</dbReference>
<feature type="compositionally biased region" description="Polar residues" evidence="1">
    <location>
        <begin position="1151"/>
        <end position="1163"/>
    </location>
</feature>
<feature type="compositionally biased region" description="Basic and acidic residues" evidence="1">
    <location>
        <begin position="93"/>
        <end position="102"/>
    </location>
</feature>
<dbReference type="InterPro" id="IPR050302">
    <property type="entry name" value="Rab_GAP_TBC_domain"/>
</dbReference>
<dbReference type="Gene3D" id="1.10.8.270">
    <property type="entry name" value="putative rabgap domain of human tbc1 domain family member 14 like domains"/>
    <property type="match status" value="1"/>
</dbReference>
<accession>A0A1Y1ZTG3</accession>
<comment type="caution">
    <text evidence="3">The sequence shown here is derived from an EMBL/GenBank/DDBJ whole genome shotgun (WGS) entry which is preliminary data.</text>
</comment>
<feature type="region of interest" description="Disordered" evidence="1">
    <location>
        <begin position="429"/>
        <end position="491"/>
    </location>
</feature>
<reference evidence="3 4" key="1">
    <citation type="submission" date="2016-07" db="EMBL/GenBank/DDBJ databases">
        <title>Pervasive Adenine N6-methylation of Active Genes in Fungi.</title>
        <authorList>
            <consortium name="DOE Joint Genome Institute"/>
            <person name="Mondo S.J."/>
            <person name="Dannebaum R.O."/>
            <person name="Kuo R.C."/>
            <person name="Labutti K."/>
            <person name="Haridas S."/>
            <person name="Kuo A."/>
            <person name="Salamov A."/>
            <person name="Ahrendt S.R."/>
            <person name="Lipzen A."/>
            <person name="Sullivan W."/>
            <person name="Andreopoulos W.B."/>
            <person name="Clum A."/>
            <person name="Lindquist E."/>
            <person name="Daum C."/>
            <person name="Ramamoorthy G.K."/>
            <person name="Gryganskyi A."/>
            <person name="Culley D."/>
            <person name="Magnuson J.K."/>
            <person name="James T.Y."/>
            <person name="O'Malley M.A."/>
            <person name="Stajich J.E."/>
            <person name="Spatafora J.W."/>
            <person name="Visel A."/>
            <person name="Grigoriev I.V."/>
        </authorList>
    </citation>
    <scope>NUCLEOTIDE SEQUENCE [LARGE SCALE GENOMIC DNA]</scope>
    <source>
        <strain evidence="3 4">CBS 115471</strain>
    </source>
</reference>
<dbReference type="FunFam" id="1.10.8.270:FF:000026">
    <property type="entry name" value="TBC (Tre-2/Bub2/Cdc16) domain family"/>
    <property type="match status" value="1"/>
</dbReference>
<feature type="compositionally biased region" description="Low complexity" evidence="1">
    <location>
        <begin position="18"/>
        <end position="27"/>
    </location>
</feature>
<feature type="domain" description="Rab-GAP TBC" evidence="2">
    <location>
        <begin position="820"/>
        <end position="1007"/>
    </location>
</feature>
<dbReference type="GO" id="GO:0031267">
    <property type="term" value="F:small GTPase binding"/>
    <property type="evidence" value="ECO:0007669"/>
    <property type="project" value="TreeGrafter"/>
</dbReference>
<name>A0A1Y1ZTG3_9PLEO</name>
<sequence length="1200" mass="130874">MAGMESPSLGAVDLVRTSSQNSTASSSRKNNGTVRVKPAKRTSNASLQRAPSPAADTKSLTSFPSLSPTPDSSPVQSRVNGWFRAAVGAGGPGERERERDGENIPIPTSSPETVKAMAPPEVPKPAGPSSTIRKVTKSTQQIVGSLVAVTPSARERSALFDDTPQEPDKVPGNLHYSSSQDIEDMLERTGAVTLVRQLAGDLAQRDAQITALRRRAEERERILRKMLQECEVSNMDIENRLRVLDKSRADQSNGGNGLTRAGGRGSAADLPGMHPEDPIGQRLARAIEDEISEFPDAMGYDAGDNVQDADADAASIDSTSELPRDTGRSNWKSYLWNGPSRKSSRAPSVASRIDRDAEAMSVQTRSRASSGAKAPRKPISNDLFVPPGGLDKGAVPTLRRLQSQDRESGPSSRRSSVSLTNWALKMVAGNSQATRSSDKVNTTRGRKFNLSDPADREASMESTRTSQSARTASAGVQKRGGRTALGPNGTIKSITTENAKAVAAQPSPQLPNHGLSNLGPVEMDRILPEESRPPTLLQHHNNFQSNNEYLTDRFGFIYDQRRKKRQSEAAAALTKQKRSSNVESLGDTRTVLSTLAFDEGSDNIRPLPSNLNDGTKSPPRPGSASSGDQGAGQPSKTWQDYLKLATFPTELLSHTPSAAPITLVQTPQAEAAPPKLTQLTVAKRGSMPSTSANPEPAPSRILSGNAEFAVLSSSAGPASPISPHPHQADPVKALLEQLTELHDSLQRDKTIKWNEFLRKVRAERKREGETISTGEGRPKGLAMPETLLTDGELIGVAGLGNKGKIGRAKWNEFRRLVLGGIPVVYRAKIWAESSGASTMRIPGYYEDLVHNGDDNPSIIAQIQMDINRTLTDNIFFRKGPGVHKLNEVLLAYSRRNPEVGYCQGMNLITACLLLIMPTAEDAFWVLATMIENILPQKYYDQQLLTSRADQSVLRSYVVELLPKLSAHLDALEIELEALTFQWFLSVFTDCLSAEALFRVWDVVLCMHDGSTFLFQVALALLKLNERQLLGCDTPAGVYHYINHQMTNHAISIDGLIQASDALNKVVKRKDVEERREKAVRREQEVMQEREMLRRERKKLRALQQDSSSEAFPDHETQYAAGSSTATATMAEAVSGDKASLSASLDAELSRHTSPMRTPLSRATSRSEEEEDAEALNQSLEELVTRTPVDVMVEEERGWRA</sequence>
<feature type="compositionally biased region" description="Low complexity" evidence="1">
    <location>
        <begin position="462"/>
        <end position="474"/>
    </location>
</feature>
<gene>
    <name evidence="3" type="ORF">BCR34DRAFT_586479</name>
</gene>
<feature type="region of interest" description="Disordered" evidence="1">
    <location>
        <begin position="597"/>
        <end position="635"/>
    </location>
</feature>
<evidence type="ECO:0000313" key="3">
    <source>
        <dbReference type="EMBL" id="ORY13518.1"/>
    </source>
</evidence>
<organism evidence="3 4">
    <name type="scientific">Clohesyomyces aquaticus</name>
    <dbReference type="NCBI Taxonomy" id="1231657"/>
    <lineage>
        <taxon>Eukaryota</taxon>
        <taxon>Fungi</taxon>
        <taxon>Dikarya</taxon>
        <taxon>Ascomycota</taxon>
        <taxon>Pezizomycotina</taxon>
        <taxon>Dothideomycetes</taxon>
        <taxon>Pleosporomycetidae</taxon>
        <taxon>Pleosporales</taxon>
        <taxon>Lindgomycetaceae</taxon>
        <taxon>Clohesyomyces</taxon>
    </lineage>
</organism>
<dbReference type="SMART" id="SM00164">
    <property type="entry name" value="TBC"/>
    <property type="match status" value="1"/>
</dbReference>
<dbReference type="SUPFAM" id="SSF47923">
    <property type="entry name" value="Ypt/Rab-GAP domain of gyp1p"/>
    <property type="match status" value="2"/>
</dbReference>
<dbReference type="PROSITE" id="PS50086">
    <property type="entry name" value="TBC_RABGAP"/>
    <property type="match status" value="1"/>
</dbReference>
<dbReference type="Gene3D" id="1.10.472.80">
    <property type="entry name" value="Ypt/Rab-GAP domain of gyp1p, domain 3"/>
    <property type="match status" value="1"/>
</dbReference>
<dbReference type="STRING" id="1231657.A0A1Y1ZTG3"/>
<feature type="region of interest" description="Disordered" evidence="1">
    <location>
        <begin position="1141"/>
        <end position="1181"/>
    </location>
</feature>
<feature type="compositionally biased region" description="Polar residues" evidence="1">
    <location>
        <begin position="429"/>
        <end position="443"/>
    </location>
</feature>
<evidence type="ECO:0000259" key="2">
    <source>
        <dbReference type="PROSITE" id="PS50086"/>
    </source>
</evidence>
<feature type="region of interest" description="Disordered" evidence="1">
    <location>
        <begin position="247"/>
        <end position="278"/>
    </location>
</feature>
<feature type="region of interest" description="Disordered" evidence="1">
    <location>
        <begin position="314"/>
        <end position="417"/>
    </location>
</feature>
<dbReference type="OrthoDB" id="294251at2759"/>
<feature type="region of interest" description="Disordered" evidence="1">
    <location>
        <begin position="1"/>
        <end position="134"/>
    </location>
</feature>